<keyword evidence="3" id="KW-1185">Reference proteome</keyword>
<evidence type="ECO:0000313" key="3">
    <source>
        <dbReference type="Proteomes" id="UP001153636"/>
    </source>
</evidence>
<dbReference type="EMBL" id="OV651819">
    <property type="protein sequence ID" value="CAH1113547.1"/>
    <property type="molecule type" value="Genomic_DNA"/>
</dbReference>
<sequence length="1429" mass="161318">MLISTVFFLFFQLHFNFGSNILTEIDFDILTRNLIENFRVDPFLNVGESASRELSQTSKEFIDKHVERYRQLVLTSKEKEFSRSKRSLYEREKEAEPGDYNTDLNPYGNVSTFASRDTVFFEQNLQWYAATITKQPNGKYFNLIRIIKYHDNTFSTIIEAEIENGVRLAAFPFENSTIIVVAENSTELNHTKIYELNIEEEFDIIEKVNGSGYHDVNIWEDNGNVFMSLVGFMANSPVSSSSRLYKWHGRHFDVLQNILDTGAARITPFQIGDEGFVAVARNKASRDSEPHVYSDILKYNVATEKYELFQKILTHACEDIKYFEIDAEGATGGDKQGFLIVANFYEKDSQGKINYQTSSIIYRYVDEYFIPFQSIVLTGVRQWQPIINEDGDVLLVAVTMDGLRSFVYDGWHFIESNINFGGDLKSADVQNIKAVHSYHIDNKNILVAIRENPSKKDHLLLEISFSTKNEIRQVHDELLNWCQDTTKQFSIMDEDILERHRRGDIDEELESESQTAASDSEKLIFNINKYNSKLFETSNNLKNSLQSSEHHVIERDLEANCIYIQSTGLLQKILTEKINNQDVDNVLDNALNINDGFRIDSELEIDFLRTEEDLEPKTFNGHHVDSIVYKNTYNVLKNVKILGKAIFKDDVSIGSINDDIKIGEDTILLKNRDQNLGNLKVRKVRADNVQVKAVNGRPITTEATGSGPKNTGKEKVRNVKTLKTKNLIVGGFLNDINVPTLEKYALRKSGKQDITAETYYFDRVESELLDTDRLSGVKIPEELILINTGDYVIPKSLLFATPPNIVNLTVLNHLDSISVTSDGNLDLLLKNHTFQQHVTGLKTLKNLELLNPISVRGKLKGKAFENINPLKKIESDLTIDHDVVIGGNVLVEDFVKSVDITTDDSRNINEVTKVVEINSKDVKSVNGATESIDTNTKKIEKPANIAIKKDELQSVSRVVEHGVKLTDENVNIPITFLEHLGIEDIKTDMINGVDTDTWVVSGAKHTQVITGWKSFNGDLEITGDTNIFRINNIDTEEFESNILLTDGDQVITGKHEVDSVIILGNLKVNNTKFGTQPWKNVITTTGDQIIDAPITVSELSANSTLAKNLEIDGNIDGINFTKMVEDAVVIDVPQKLSGTKNFTNLNIEHLRLKNNFDAKKKLQEIKDNNLILEDLDDIDTITANKVYFNNKLNGIYKTKFETVKNDKKLIVEGDHEFEEITVFGSVFIETNQINHIDLDDVEENSIKIDEPQIFKNVEFGNIFVDTSISHKGQIENLDLDNIFENGKEGSQNILDKVDFRGGLSVTGTVNINGRLNGVKVSELCGITSESKTAKKMVIEGNVLFVKGPHIAQINGMSERELNENLWFTDRPAKLQGNAIFLGNVTMREDMALHGLLNGINVDYLSSNYLSKTKDQKIFASLTFANTTVS</sequence>
<proteinExistence type="predicted"/>
<keyword evidence="1" id="KW-0732">Signal</keyword>
<name>A0A9P0DBV0_9CUCU</name>
<dbReference type="OrthoDB" id="188713at2759"/>
<dbReference type="GO" id="GO:0007165">
    <property type="term" value="P:signal transduction"/>
    <property type="evidence" value="ECO:0007669"/>
    <property type="project" value="TreeGrafter"/>
</dbReference>
<accession>A0A9P0DBV0</accession>
<feature type="chain" id="PRO_5040211150" evidence="1">
    <location>
        <begin position="19"/>
        <end position="1429"/>
    </location>
</feature>
<evidence type="ECO:0000313" key="2">
    <source>
        <dbReference type="EMBL" id="CAH1113547.1"/>
    </source>
</evidence>
<gene>
    <name evidence="2" type="ORF">PSYICH_LOCUS13532</name>
</gene>
<protein>
    <submittedName>
        <fullName evidence="2">Uncharacterized protein</fullName>
    </submittedName>
</protein>
<dbReference type="PANTHER" id="PTHR15261">
    <property type="entry name" value="THROMBOSPONDIN-TYPE LAMININ G DOMAIN AND EAR REPEAT-CONTAINING"/>
    <property type="match status" value="1"/>
</dbReference>
<evidence type="ECO:0000256" key="1">
    <source>
        <dbReference type="SAM" id="SignalP"/>
    </source>
</evidence>
<dbReference type="Proteomes" id="UP001153636">
    <property type="component" value="Chromosome 7"/>
</dbReference>
<feature type="signal peptide" evidence="1">
    <location>
        <begin position="1"/>
        <end position="18"/>
    </location>
</feature>
<dbReference type="PANTHER" id="PTHR15261:SF4">
    <property type="entry name" value="THROMBOSPONDIN-TYPE LAMININ G DOMAIN AND EAR REPEAT-CONTAINING PROTEIN"/>
    <property type="match status" value="1"/>
</dbReference>
<organism evidence="2 3">
    <name type="scientific">Psylliodes chrysocephalus</name>
    <dbReference type="NCBI Taxonomy" id="3402493"/>
    <lineage>
        <taxon>Eukaryota</taxon>
        <taxon>Metazoa</taxon>
        <taxon>Ecdysozoa</taxon>
        <taxon>Arthropoda</taxon>
        <taxon>Hexapoda</taxon>
        <taxon>Insecta</taxon>
        <taxon>Pterygota</taxon>
        <taxon>Neoptera</taxon>
        <taxon>Endopterygota</taxon>
        <taxon>Coleoptera</taxon>
        <taxon>Polyphaga</taxon>
        <taxon>Cucujiformia</taxon>
        <taxon>Chrysomeloidea</taxon>
        <taxon>Chrysomelidae</taxon>
        <taxon>Galerucinae</taxon>
        <taxon>Alticini</taxon>
        <taxon>Psylliodes</taxon>
    </lineage>
</organism>
<reference evidence="2" key="1">
    <citation type="submission" date="2022-01" db="EMBL/GenBank/DDBJ databases">
        <authorList>
            <person name="King R."/>
        </authorList>
    </citation>
    <scope>NUCLEOTIDE SEQUENCE</scope>
</reference>